<proteinExistence type="predicted"/>
<feature type="compositionally biased region" description="Basic residues" evidence="1">
    <location>
        <begin position="184"/>
        <end position="237"/>
    </location>
</feature>
<feature type="compositionally biased region" description="Basic residues" evidence="1">
    <location>
        <begin position="275"/>
        <end position="288"/>
    </location>
</feature>
<feature type="compositionally biased region" description="Low complexity" evidence="1">
    <location>
        <begin position="147"/>
        <end position="161"/>
    </location>
</feature>
<gene>
    <name evidence="2" type="ORF">EMIHUDRAFT_434036</name>
</gene>
<evidence type="ECO:0000256" key="1">
    <source>
        <dbReference type="SAM" id="MobiDB-lite"/>
    </source>
</evidence>
<feature type="compositionally biased region" description="Low complexity" evidence="1">
    <location>
        <begin position="39"/>
        <end position="58"/>
    </location>
</feature>
<dbReference type="RefSeq" id="XP_005785552.1">
    <property type="nucleotide sequence ID" value="XM_005785495.1"/>
</dbReference>
<accession>R1DCE6</accession>
<feature type="region of interest" description="Disordered" evidence="1">
    <location>
        <begin position="251"/>
        <end position="297"/>
    </location>
</feature>
<reference evidence="2" key="1">
    <citation type="submission" date="2012-07" db="EMBL/GenBank/DDBJ databases">
        <title>Genome variability drives Emilianias global distribution.</title>
        <authorList>
            <consortium name="DOE Joint Genome Institute"/>
            <person name="Read B."/>
            <person name="Kegel J."/>
            <person name="Klute M."/>
            <person name="Kuo A."/>
            <person name="Lefebvre S.C."/>
            <person name="Maumus F."/>
            <person name="Mayer C."/>
            <person name="Miller J."/>
            <person name="Allen A."/>
            <person name="Bidle K."/>
            <person name="Borodovsky M."/>
            <person name="Bowler C."/>
            <person name="Brownlee C."/>
            <person name="Claverie J.-M."/>
            <person name="Cock M."/>
            <person name="De Vargas C."/>
            <person name="Elias M."/>
            <person name="Frickenhaus S."/>
            <person name="Gladyshev V.N."/>
            <person name="Gonzalez K."/>
            <person name="Guda C."/>
            <person name="Hadaegh A."/>
            <person name="Herman E."/>
            <person name="Iglesias-Rodriguez D."/>
            <person name="Jones B."/>
            <person name="Lawson T."/>
            <person name="Leese F."/>
            <person name="Lin Y.-C."/>
            <person name="Lindquist E."/>
            <person name="Lobanov A."/>
            <person name="Lucas S."/>
            <person name="Malik S.-H.B."/>
            <person name="Marsh M.E."/>
            <person name="Mock T."/>
            <person name="Monier A."/>
            <person name="Moreau H."/>
            <person name="Mueller-Roeber B."/>
            <person name="Napier J."/>
            <person name="Ogata H."/>
            <person name="Parker M."/>
            <person name="Probert I."/>
            <person name="Quesneville H."/>
            <person name="Raines C."/>
            <person name="Rensing S."/>
            <person name="Riano-Pachon D.M."/>
            <person name="Richier S."/>
            <person name="Rokitta S."/>
            <person name="Salamov A."/>
            <person name="Sarno A.F."/>
            <person name="Schmutz J."/>
            <person name="Schroeder D."/>
            <person name="Shiraiwa Y."/>
            <person name="Soanes D.M."/>
            <person name="Valentin K."/>
            <person name="Van Der Giezen M."/>
            <person name="Van Der Peer Y."/>
            <person name="Vardi A."/>
            <person name="Verret F."/>
            <person name="Von Dassow P."/>
            <person name="Wheeler G."/>
            <person name="Williams B."/>
            <person name="Wilson W."/>
            <person name="Wolfe G."/>
            <person name="Wurch L.L."/>
            <person name="Young J."/>
            <person name="Dacks J.B."/>
            <person name="Delwiche C.F."/>
            <person name="Dyhrman S."/>
            <person name="Glockner G."/>
            <person name="John U."/>
            <person name="Richards T."/>
            <person name="Worden A.Z."/>
            <person name="Zhang X."/>
            <person name="Grigoriev I.V."/>
        </authorList>
    </citation>
    <scope>NUCLEOTIDE SEQUENCE</scope>
    <source>
        <strain evidence="2">CCMP1516</strain>
    </source>
</reference>
<dbReference type="AlphaFoldDB" id="R1DCE6"/>
<feature type="compositionally biased region" description="Polar residues" evidence="1">
    <location>
        <begin position="1"/>
        <end position="10"/>
    </location>
</feature>
<dbReference type="EMBL" id="KB864456">
    <property type="protein sequence ID" value="EOD33123.1"/>
    <property type="molecule type" value="Genomic_DNA"/>
</dbReference>
<feature type="region of interest" description="Disordered" evidence="1">
    <location>
        <begin position="375"/>
        <end position="407"/>
    </location>
</feature>
<feature type="non-terminal residue" evidence="2">
    <location>
        <position position="1"/>
    </location>
</feature>
<feature type="region of interest" description="Disordered" evidence="1">
    <location>
        <begin position="1"/>
        <end position="237"/>
    </location>
</feature>
<dbReference type="KEGG" id="ehx:EMIHUDRAFT_434036"/>
<feature type="region of interest" description="Disordered" evidence="1">
    <location>
        <begin position="327"/>
        <end position="348"/>
    </location>
</feature>
<evidence type="ECO:0000313" key="2">
    <source>
        <dbReference type="EMBL" id="EOD33123.1"/>
    </source>
</evidence>
<name>R1DCE6_EMIHU</name>
<sequence length="407" mass="44399">RESRKPQQTRAPLCDGARRRCLDQQVRPAPLSRRTGRQPAQRRVAPGGRGPGRAPAVRATRRARAPPLLHRLRLADRPRQRRPERRAPRGGRLCGSPPGDCGSVGVELARGGDGGGAALPGVRDGLRRPKHGAPALPHGGARARLFPARAADAQGADGASDGARRGGRRAPAVAPARRPDWPRPRHHRLPRPRLGQRRHLVAGRHQRHRHQRGARHHHKPGRRRAVPLPGRRRQLRRRRCRLGAVAAAVRCSGAPPHAAARRQPHARPPLARRREPSKRRRPRLHGHRDKGGARALRGALPRLARAATSPLPRPLVRRLLTGRGRRRGLPCEPRARGGCSRPTLPHTPLAGATECDLESGVARLHLPPSVFARGRARHRSPASAARGIGRSLFTARAEASRSPAGNV</sequence>
<protein>
    <submittedName>
        <fullName evidence="2">Uncharacterized protein</fullName>
    </submittedName>
</protein>
<organism evidence="2">
    <name type="scientific">Emiliania huxleyi</name>
    <name type="common">Coccolithophore</name>
    <name type="synonym">Pontosphaera huxleyi</name>
    <dbReference type="NCBI Taxonomy" id="2903"/>
    <lineage>
        <taxon>Eukaryota</taxon>
        <taxon>Haptista</taxon>
        <taxon>Haptophyta</taxon>
        <taxon>Prymnesiophyceae</taxon>
        <taxon>Isochrysidales</taxon>
        <taxon>Noelaerhabdaceae</taxon>
        <taxon>Emiliania</taxon>
    </lineage>
</organism>
<dbReference type="HOGENOM" id="CLU_677234_0_0_1"/>
<dbReference type="GeneID" id="17278394"/>